<keyword evidence="9" id="KW-1185">Reference proteome</keyword>
<evidence type="ECO:0000313" key="9">
    <source>
        <dbReference type="Proteomes" id="UP001209540"/>
    </source>
</evidence>
<keyword evidence="5" id="KW-0175">Coiled coil</keyword>
<organism evidence="8 9">
    <name type="scientific">Phascolomyces articulosus</name>
    <dbReference type="NCBI Taxonomy" id="60185"/>
    <lineage>
        <taxon>Eukaryota</taxon>
        <taxon>Fungi</taxon>
        <taxon>Fungi incertae sedis</taxon>
        <taxon>Mucoromycota</taxon>
        <taxon>Mucoromycotina</taxon>
        <taxon>Mucoromycetes</taxon>
        <taxon>Mucorales</taxon>
        <taxon>Lichtheimiaceae</taxon>
        <taxon>Phascolomyces</taxon>
    </lineage>
</organism>
<dbReference type="GO" id="GO:0003677">
    <property type="term" value="F:DNA binding"/>
    <property type="evidence" value="ECO:0007669"/>
    <property type="project" value="InterPro"/>
</dbReference>
<dbReference type="Pfam" id="PF02892">
    <property type="entry name" value="zf-BED"/>
    <property type="match status" value="1"/>
</dbReference>
<protein>
    <recommendedName>
        <fullName evidence="7">BED-type domain-containing protein</fullName>
    </recommendedName>
</protein>
<dbReference type="InterPro" id="IPR003656">
    <property type="entry name" value="Znf_BED"/>
</dbReference>
<feature type="compositionally biased region" description="Basic residues" evidence="6">
    <location>
        <begin position="371"/>
        <end position="383"/>
    </location>
</feature>
<feature type="compositionally biased region" description="Low complexity" evidence="6">
    <location>
        <begin position="149"/>
        <end position="190"/>
    </location>
</feature>
<gene>
    <name evidence="8" type="ORF">BDA99DRAFT_501166</name>
</gene>
<evidence type="ECO:0000256" key="3">
    <source>
        <dbReference type="ARBA" id="ARBA00022833"/>
    </source>
</evidence>
<evidence type="ECO:0000256" key="2">
    <source>
        <dbReference type="ARBA" id="ARBA00022771"/>
    </source>
</evidence>
<evidence type="ECO:0000313" key="8">
    <source>
        <dbReference type="EMBL" id="KAI9271851.1"/>
    </source>
</evidence>
<feature type="region of interest" description="Disordered" evidence="6">
    <location>
        <begin position="291"/>
        <end position="327"/>
    </location>
</feature>
<feature type="compositionally biased region" description="Low complexity" evidence="6">
    <location>
        <begin position="307"/>
        <end position="327"/>
    </location>
</feature>
<feature type="compositionally biased region" description="Polar residues" evidence="6">
    <location>
        <begin position="291"/>
        <end position="306"/>
    </location>
</feature>
<dbReference type="GO" id="GO:0008270">
    <property type="term" value="F:zinc ion binding"/>
    <property type="evidence" value="ECO:0007669"/>
    <property type="project" value="UniProtKB-KW"/>
</dbReference>
<keyword evidence="3" id="KW-0862">Zinc</keyword>
<feature type="region of interest" description="Disordered" evidence="6">
    <location>
        <begin position="339"/>
        <end position="392"/>
    </location>
</feature>
<keyword evidence="2 4" id="KW-0863">Zinc-finger</keyword>
<name>A0AAD5KIJ1_9FUNG</name>
<proteinExistence type="predicted"/>
<feature type="compositionally biased region" description="Low complexity" evidence="6">
    <location>
        <begin position="339"/>
        <end position="359"/>
    </location>
</feature>
<dbReference type="PROSITE" id="PS50808">
    <property type="entry name" value="ZF_BED"/>
    <property type="match status" value="1"/>
</dbReference>
<sequence length="392" mass="42720">MPRPQSSIWQYFTIVDAPDGKGRKAKCNYCNHQQACGVTRLHQHLIRKCTKIPETLHEDLLQKEAARGKSLTLQATQRSAMTQEVLQLLQQRQQQQAQQQNTHEQQQASSSSSSYQTIEIDRALSTIASNSLATANSAALRAAAAVTTIQQQQSSSTTSSSLSSGNNNNMNNRYENLSSPSSPSPHSYSNPHHHHYHHHPTSNSHHSSSNSNGTTDTPGNLASSDPMSQRMLDYNLARALFSANIPFNVVDNQEFATFLKRMRPGYAVPKSHVLQQYLLKEEHYDLIPQEPQNQQNSLAQSFDSGISNGMGPRSPSSSNSAPSTSSGATISRIIHAHTVSGGNSNVNSNTGSSNNTGSGHQANDIVSSSSTHHHSNHNSRVMHRPTGMDGSL</sequence>
<comment type="caution">
    <text evidence="8">The sequence shown here is derived from an EMBL/GenBank/DDBJ whole genome shotgun (WGS) entry which is preliminary data.</text>
</comment>
<keyword evidence="1" id="KW-0479">Metal-binding</keyword>
<evidence type="ECO:0000256" key="5">
    <source>
        <dbReference type="SAM" id="Coils"/>
    </source>
</evidence>
<evidence type="ECO:0000256" key="4">
    <source>
        <dbReference type="PROSITE-ProRule" id="PRU00027"/>
    </source>
</evidence>
<feature type="compositionally biased region" description="Basic residues" evidence="6">
    <location>
        <begin position="191"/>
        <end position="200"/>
    </location>
</feature>
<reference evidence="8" key="2">
    <citation type="submission" date="2023-02" db="EMBL/GenBank/DDBJ databases">
        <authorList>
            <consortium name="DOE Joint Genome Institute"/>
            <person name="Mondo S.J."/>
            <person name="Chang Y."/>
            <person name="Wang Y."/>
            <person name="Ahrendt S."/>
            <person name="Andreopoulos W."/>
            <person name="Barry K."/>
            <person name="Beard J."/>
            <person name="Benny G.L."/>
            <person name="Blankenship S."/>
            <person name="Bonito G."/>
            <person name="Cuomo C."/>
            <person name="Desiro A."/>
            <person name="Gervers K.A."/>
            <person name="Hundley H."/>
            <person name="Kuo A."/>
            <person name="LaButti K."/>
            <person name="Lang B.F."/>
            <person name="Lipzen A."/>
            <person name="O'Donnell K."/>
            <person name="Pangilinan J."/>
            <person name="Reynolds N."/>
            <person name="Sandor L."/>
            <person name="Smith M.W."/>
            <person name="Tsang A."/>
            <person name="Grigoriev I.V."/>
            <person name="Stajich J.E."/>
            <person name="Spatafora J.W."/>
        </authorList>
    </citation>
    <scope>NUCLEOTIDE SEQUENCE</scope>
    <source>
        <strain evidence="8">RSA 2281</strain>
    </source>
</reference>
<feature type="coiled-coil region" evidence="5">
    <location>
        <begin position="78"/>
        <end position="106"/>
    </location>
</feature>
<feature type="domain" description="BED-type" evidence="7">
    <location>
        <begin position="3"/>
        <end position="56"/>
    </location>
</feature>
<feature type="compositionally biased region" description="Low complexity" evidence="6">
    <location>
        <begin position="201"/>
        <end position="212"/>
    </location>
</feature>
<dbReference type="EMBL" id="JAIXMP010000006">
    <property type="protein sequence ID" value="KAI9271851.1"/>
    <property type="molecule type" value="Genomic_DNA"/>
</dbReference>
<evidence type="ECO:0000256" key="6">
    <source>
        <dbReference type="SAM" id="MobiDB-lite"/>
    </source>
</evidence>
<feature type="region of interest" description="Disordered" evidence="6">
    <location>
        <begin position="149"/>
        <end position="226"/>
    </location>
</feature>
<dbReference type="Proteomes" id="UP001209540">
    <property type="component" value="Unassembled WGS sequence"/>
</dbReference>
<evidence type="ECO:0000259" key="7">
    <source>
        <dbReference type="PROSITE" id="PS50808"/>
    </source>
</evidence>
<dbReference type="AlphaFoldDB" id="A0AAD5KIJ1"/>
<feature type="compositionally biased region" description="Polar residues" evidence="6">
    <location>
        <begin position="213"/>
        <end position="226"/>
    </location>
</feature>
<reference evidence="8" key="1">
    <citation type="journal article" date="2022" name="IScience">
        <title>Evolution of zygomycete secretomes and the origins of terrestrial fungal ecologies.</title>
        <authorList>
            <person name="Chang Y."/>
            <person name="Wang Y."/>
            <person name="Mondo S."/>
            <person name="Ahrendt S."/>
            <person name="Andreopoulos W."/>
            <person name="Barry K."/>
            <person name="Beard J."/>
            <person name="Benny G.L."/>
            <person name="Blankenship S."/>
            <person name="Bonito G."/>
            <person name="Cuomo C."/>
            <person name="Desiro A."/>
            <person name="Gervers K.A."/>
            <person name="Hundley H."/>
            <person name="Kuo A."/>
            <person name="LaButti K."/>
            <person name="Lang B.F."/>
            <person name="Lipzen A."/>
            <person name="O'Donnell K."/>
            <person name="Pangilinan J."/>
            <person name="Reynolds N."/>
            <person name="Sandor L."/>
            <person name="Smith M.E."/>
            <person name="Tsang A."/>
            <person name="Grigoriev I.V."/>
            <person name="Stajich J.E."/>
            <person name="Spatafora J.W."/>
        </authorList>
    </citation>
    <scope>NUCLEOTIDE SEQUENCE</scope>
    <source>
        <strain evidence="8">RSA 2281</strain>
    </source>
</reference>
<accession>A0AAD5KIJ1</accession>
<evidence type="ECO:0000256" key="1">
    <source>
        <dbReference type="ARBA" id="ARBA00022723"/>
    </source>
</evidence>